<sequence length="86" mass="9579">MSFIDSLVEKLPADVVKTIPSDNPSGFINDAFSVVKELINFIVSSVKLAGLYKPEEEKRDMAREIFGEYSSDAIVSDLFGIVKLFF</sequence>
<keyword evidence="2" id="KW-1185">Reference proteome</keyword>
<comment type="caution">
    <text evidence="1">The sequence shown here is derived from an EMBL/GenBank/DDBJ whole genome shotgun (WGS) entry which is preliminary data.</text>
</comment>
<dbReference type="RefSeq" id="WP_269965092.1">
    <property type="nucleotide sequence ID" value="NZ_JAKMUS010000004.1"/>
</dbReference>
<protein>
    <submittedName>
        <fullName evidence="1">Uncharacterized protein</fullName>
    </submittedName>
</protein>
<gene>
    <name evidence="1" type="ORF">L8U60_04040</name>
</gene>
<dbReference type="AlphaFoldDB" id="A0A9X3LVQ2"/>
<evidence type="ECO:0000313" key="2">
    <source>
        <dbReference type="Proteomes" id="UP001146468"/>
    </source>
</evidence>
<evidence type="ECO:0000313" key="1">
    <source>
        <dbReference type="EMBL" id="MCZ9293653.1"/>
    </source>
</evidence>
<proteinExistence type="predicted"/>
<organism evidence="1 2">
    <name type="scientific">Corynebacterium meitnerae</name>
    <dbReference type="NCBI Taxonomy" id="2913498"/>
    <lineage>
        <taxon>Bacteria</taxon>
        <taxon>Bacillati</taxon>
        <taxon>Actinomycetota</taxon>
        <taxon>Actinomycetes</taxon>
        <taxon>Mycobacteriales</taxon>
        <taxon>Corynebacteriaceae</taxon>
        <taxon>Corynebacterium</taxon>
    </lineage>
</organism>
<accession>A0A9X3LVQ2</accession>
<reference evidence="1" key="1">
    <citation type="submission" date="2022-02" db="EMBL/GenBank/DDBJ databases">
        <title>Corynebacterium sp. from urogenital microbiome.</title>
        <authorList>
            <person name="Cappelli E.A."/>
            <person name="Ribeiro T.G."/>
            <person name="Peixe L."/>
        </authorList>
    </citation>
    <scope>NUCLEOTIDE SEQUENCE</scope>
    <source>
        <strain evidence="1">C8Ua_172</strain>
    </source>
</reference>
<dbReference type="Proteomes" id="UP001146468">
    <property type="component" value="Unassembled WGS sequence"/>
</dbReference>
<name>A0A9X3LVQ2_9CORY</name>
<dbReference type="EMBL" id="JAKMUS010000004">
    <property type="protein sequence ID" value="MCZ9293653.1"/>
    <property type="molecule type" value="Genomic_DNA"/>
</dbReference>